<reference evidence="1 2" key="1">
    <citation type="journal article" date="2024" name="IMA Fungus">
        <title>IMA Genome - F19 : A genome assembly and annotation guide to empower mycologists, including annotated draft genome sequences of Ceratocystis pirilliformis, Diaporthe australafricana, Fusarium ophioides, Paecilomyces lecythidis, and Sporothrix stenoceras.</title>
        <authorList>
            <person name="Aylward J."/>
            <person name="Wilson A.M."/>
            <person name="Visagie C.M."/>
            <person name="Spraker J."/>
            <person name="Barnes I."/>
            <person name="Buitendag C."/>
            <person name="Ceriani C."/>
            <person name="Del Mar Angel L."/>
            <person name="du Plessis D."/>
            <person name="Fuchs T."/>
            <person name="Gasser K."/>
            <person name="Kramer D."/>
            <person name="Li W."/>
            <person name="Munsamy K."/>
            <person name="Piso A."/>
            <person name="Price J.L."/>
            <person name="Sonnekus B."/>
            <person name="Thomas C."/>
            <person name="van der Nest A."/>
            <person name="van Dijk A."/>
            <person name="van Heerden A."/>
            <person name="van Vuuren N."/>
            <person name="Yilmaz N."/>
            <person name="Duong T.A."/>
            <person name="van der Merwe N.A."/>
            <person name="Wingfield M.J."/>
            <person name="Wingfield B.D."/>
        </authorList>
    </citation>
    <scope>NUCLEOTIDE SEQUENCE [LARGE SCALE GENOMIC DNA]</scope>
    <source>
        <strain evidence="1 2">CMW 5346</strain>
    </source>
</reference>
<name>A0ABR3ZIF8_9PEZI</name>
<proteinExistence type="predicted"/>
<gene>
    <name evidence="1" type="ORF">Sste5346_002209</name>
</gene>
<keyword evidence="2" id="KW-1185">Reference proteome</keyword>
<comment type="caution">
    <text evidence="1">The sequence shown here is derived from an EMBL/GenBank/DDBJ whole genome shotgun (WGS) entry which is preliminary data.</text>
</comment>
<sequence length="209" mass="23436">MSTQHDRDLRSAHIDYKRNKDQLAKWEHGARGLHIAESGPLREGTTVESFRPCKPLVRYWVMPNNNIQKPFRGNRTNLPVSRHRETSQALKELQESKKMTTSDILLQAPAQPVRSPPTPLDGPPDLVYSYDLASSPATALTLDAFIKTPSARSTEKMIKNEYEVVDANGEAVHGRKARQVLREAAASSNSPVTKPKLIEVVDEDDFELI</sequence>
<accession>A0ABR3ZIF8</accession>
<evidence type="ECO:0000313" key="2">
    <source>
        <dbReference type="Proteomes" id="UP001583186"/>
    </source>
</evidence>
<protein>
    <submittedName>
        <fullName evidence="1">Uncharacterized protein</fullName>
    </submittedName>
</protein>
<dbReference type="EMBL" id="JAWCUI010000009">
    <property type="protein sequence ID" value="KAL1900488.1"/>
    <property type="molecule type" value="Genomic_DNA"/>
</dbReference>
<evidence type="ECO:0000313" key="1">
    <source>
        <dbReference type="EMBL" id="KAL1900488.1"/>
    </source>
</evidence>
<organism evidence="1 2">
    <name type="scientific">Sporothrix stenoceras</name>
    <dbReference type="NCBI Taxonomy" id="5173"/>
    <lineage>
        <taxon>Eukaryota</taxon>
        <taxon>Fungi</taxon>
        <taxon>Dikarya</taxon>
        <taxon>Ascomycota</taxon>
        <taxon>Pezizomycotina</taxon>
        <taxon>Sordariomycetes</taxon>
        <taxon>Sordariomycetidae</taxon>
        <taxon>Ophiostomatales</taxon>
        <taxon>Ophiostomataceae</taxon>
        <taxon>Sporothrix</taxon>
    </lineage>
</organism>
<dbReference type="Proteomes" id="UP001583186">
    <property type="component" value="Unassembled WGS sequence"/>
</dbReference>